<proteinExistence type="predicted"/>
<dbReference type="Gene3D" id="2.40.30.10">
    <property type="entry name" value="Translation factors"/>
    <property type="match status" value="1"/>
</dbReference>
<feature type="binding site" evidence="2">
    <location>
        <position position="237"/>
    </location>
    <ligand>
        <name>[2Fe-2S] cluster</name>
        <dbReference type="ChEBI" id="CHEBI:190135"/>
    </ligand>
</feature>
<feature type="binding site" evidence="2">
    <location>
        <position position="225"/>
    </location>
    <ligand>
        <name>[2Fe-2S] cluster</name>
        <dbReference type="ChEBI" id="CHEBI:190135"/>
    </ligand>
</feature>
<gene>
    <name evidence="4" type="ORF">BRCON_0998</name>
</gene>
<dbReference type="PANTHER" id="PTHR43513">
    <property type="entry name" value="DIHYDROOROTATE DEHYDROGENASE B (NAD(+)), ELECTRON TRANSFER SUBUNIT"/>
    <property type="match status" value="1"/>
</dbReference>
<feature type="domain" description="FAD-binding FR-type" evidence="3">
    <location>
        <begin position="1"/>
        <end position="95"/>
    </location>
</feature>
<keyword evidence="1" id="KW-0274">FAD</keyword>
<dbReference type="GO" id="GO:0046872">
    <property type="term" value="F:metal ion binding"/>
    <property type="evidence" value="ECO:0007669"/>
    <property type="project" value="UniProtKB-KW"/>
</dbReference>
<dbReference type="KEGG" id="schv:BRCON_0998"/>
<name>A0A2Z4Y5S6_SUMC1</name>
<protein>
    <submittedName>
        <fullName evidence="4">Hydrogenase, subunit gamma related protein</fullName>
    </submittedName>
</protein>
<dbReference type="EMBL" id="CP030759">
    <property type="protein sequence ID" value="AXA35775.1"/>
    <property type="molecule type" value="Genomic_DNA"/>
</dbReference>
<dbReference type="SUPFAM" id="SSF63380">
    <property type="entry name" value="Riboflavin synthase domain-like"/>
    <property type="match status" value="1"/>
</dbReference>
<keyword evidence="1" id="KW-0285">Flavoprotein</keyword>
<dbReference type="Gene3D" id="3.40.50.80">
    <property type="entry name" value="Nucleotide-binding domain of ferredoxin-NADP reductase (FNR) module"/>
    <property type="match status" value="1"/>
</dbReference>
<dbReference type="PANTHER" id="PTHR43513:SF3">
    <property type="entry name" value="DIHYDROOROTATE DEHYDROGENASE B (NAD(+)), ELECTRON TRANSFER SUBUNIT-RELATED"/>
    <property type="match status" value="1"/>
</dbReference>
<reference evidence="4 5" key="1">
    <citation type="submission" date="2018-05" db="EMBL/GenBank/DDBJ databases">
        <title>A metagenomic window into the 2 km-deep terrestrial subsurface aquifer revealed taxonomically and functionally diverse microbial community comprising novel uncultured bacterial lineages.</title>
        <authorList>
            <person name="Kadnikov V.V."/>
            <person name="Mardanov A.V."/>
            <person name="Beletsky A.V."/>
            <person name="Banks D."/>
            <person name="Pimenov N.V."/>
            <person name="Frank Y.A."/>
            <person name="Karnachuk O.V."/>
            <person name="Ravin N.V."/>
        </authorList>
    </citation>
    <scope>NUCLEOTIDE SEQUENCE [LARGE SCALE GENOMIC DNA]</scope>
    <source>
        <strain evidence="4">BY</strain>
    </source>
</reference>
<dbReference type="InterPro" id="IPR017927">
    <property type="entry name" value="FAD-bd_FR_type"/>
</dbReference>
<dbReference type="NCBIfam" id="NF004862">
    <property type="entry name" value="PRK06222.1"/>
    <property type="match status" value="1"/>
</dbReference>
<feature type="binding site" evidence="1">
    <location>
        <begin position="62"/>
        <end position="64"/>
    </location>
    <ligand>
        <name>FAD</name>
        <dbReference type="ChEBI" id="CHEBI:57692"/>
    </ligand>
</feature>
<accession>A0A2Z4Y5S6</accession>
<dbReference type="InterPro" id="IPR012165">
    <property type="entry name" value="Cyt_c3_hydrogenase_gsu"/>
</dbReference>
<keyword evidence="2" id="KW-0001">2Fe-2S</keyword>
<dbReference type="GO" id="GO:0050660">
    <property type="term" value="F:flavin adenine dinucleotide binding"/>
    <property type="evidence" value="ECO:0007669"/>
    <property type="project" value="InterPro"/>
</dbReference>
<dbReference type="AlphaFoldDB" id="A0A2Z4Y5S6"/>
<comment type="cofactor">
    <cofactor evidence="1">
        <name>FAD</name>
        <dbReference type="ChEBI" id="CHEBI:57692"/>
    </cofactor>
    <text evidence="1">Binds 1 FAD per subunit.</text>
</comment>
<dbReference type="GO" id="GO:0051537">
    <property type="term" value="F:2 iron, 2 sulfur cluster binding"/>
    <property type="evidence" value="ECO:0007669"/>
    <property type="project" value="UniProtKB-KW"/>
</dbReference>
<organism evidence="4 5">
    <name type="scientific">Sumerlaea chitinivorans</name>
    <dbReference type="NCBI Taxonomy" id="2250252"/>
    <lineage>
        <taxon>Bacteria</taxon>
        <taxon>Candidatus Sumerlaeota</taxon>
        <taxon>Candidatus Sumerlaeia</taxon>
        <taxon>Candidatus Sumerlaeales</taxon>
        <taxon>Candidatus Sumerlaeaceae</taxon>
        <taxon>Candidatus Sumerlaea</taxon>
    </lineage>
</organism>
<keyword evidence="2" id="KW-0408">Iron</keyword>
<dbReference type="InterPro" id="IPR050353">
    <property type="entry name" value="PyrK_electron_transfer"/>
</dbReference>
<evidence type="ECO:0000256" key="1">
    <source>
        <dbReference type="PIRSR" id="PIRSR006816-1"/>
    </source>
</evidence>
<dbReference type="GO" id="GO:0016491">
    <property type="term" value="F:oxidoreductase activity"/>
    <property type="evidence" value="ECO:0007669"/>
    <property type="project" value="InterPro"/>
</dbReference>
<evidence type="ECO:0000256" key="2">
    <source>
        <dbReference type="PIRSR" id="PIRSR006816-2"/>
    </source>
</evidence>
<feature type="binding site" evidence="2">
    <location>
        <position position="222"/>
    </location>
    <ligand>
        <name>[2Fe-2S] cluster</name>
        <dbReference type="ChEBI" id="CHEBI:190135"/>
    </ligand>
</feature>
<sequence length="287" mass="31369">MPIILEKRELAPRTHYFRVKAPLVASHAQAGQFIILRLHEKGERIPLTIADLDRAEGSITLIVQEIGSTTRQMAELQAGDEIRDLLGPLGTPSEISRFGTVVLMGGGFGIAAVHLIGKALREVGNRIVSIIGARTRELLIMESEMRALSDELIVMTDDGSAGRKGLVTEPLAEMIAEGRRVDRVIAIGPMPMMRAVAELTRPHRIKTIVSLNPIMVDGSGMCGGCRVHVGEEMRFACVDGPEFDAHLVDFDELTKRSQMYRDFEKEHLCKLEVAANALQASQAGVAQ</sequence>
<evidence type="ECO:0000259" key="3">
    <source>
        <dbReference type="PROSITE" id="PS51384"/>
    </source>
</evidence>
<dbReference type="PROSITE" id="PS51384">
    <property type="entry name" value="FAD_FR"/>
    <property type="match status" value="1"/>
</dbReference>
<dbReference type="Proteomes" id="UP000262583">
    <property type="component" value="Chromosome"/>
</dbReference>
<keyword evidence="2" id="KW-0411">Iron-sulfur</keyword>
<keyword evidence="2" id="KW-0479">Metal-binding</keyword>
<dbReference type="InterPro" id="IPR039261">
    <property type="entry name" value="FNR_nucleotide-bd"/>
</dbReference>
<dbReference type="GO" id="GO:0006221">
    <property type="term" value="P:pyrimidine nucleotide biosynthetic process"/>
    <property type="evidence" value="ECO:0007669"/>
    <property type="project" value="InterPro"/>
</dbReference>
<dbReference type="PIRSF" id="PIRSF006816">
    <property type="entry name" value="Cyc3_hyd_g"/>
    <property type="match status" value="1"/>
</dbReference>
<dbReference type="InterPro" id="IPR019480">
    <property type="entry name" value="Dihydroorotate_DH_Fe-S-bd"/>
</dbReference>
<dbReference type="InterPro" id="IPR017938">
    <property type="entry name" value="Riboflavin_synthase-like_b-brl"/>
</dbReference>
<evidence type="ECO:0000313" key="5">
    <source>
        <dbReference type="Proteomes" id="UP000262583"/>
    </source>
</evidence>
<evidence type="ECO:0000313" key="4">
    <source>
        <dbReference type="EMBL" id="AXA35775.1"/>
    </source>
</evidence>
<dbReference type="Pfam" id="PF10418">
    <property type="entry name" value="DHODB_Fe-S_bind"/>
    <property type="match status" value="1"/>
</dbReference>
<dbReference type="CDD" id="cd06219">
    <property type="entry name" value="DHOD_e_trans_like1"/>
    <property type="match status" value="1"/>
</dbReference>
<dbReference type="SUPFAM" id="SSF52343">
    <property type="entry name" value="Ferredoxin reductase-like, C-terminal NADP-linked domain"/>
    <property type="match status" value="1"/>
</dbReference>
<comment type="cofactor">
    <cofactor evidence="2">
        <name>[2Fe-2S] cluster</name>
        <dbReference type="ChEBI" id="CHEBI:190135"/>
    </cofactor>
    <text evidence="2">Binds 1 [2Fe-2S] cluster per subunit.</text>
</comment>